<comment type="caution">
    <text evidence="1">The sequence shown here is derived from an EMBL/GenBank/DDBJ whole genome shotgun (WGS) entry which is preliminary data.</text>
</comment>
<dbReference type="AlphaFoldDB" id="A0A2H9T8Z1"/>
<organism evidence="1">
    <name type="scientific">invertebrate metagenome</name>
    <dbReference type="NCBI Taxonomy" id="1711999"/>
    <lineage>
        <taxon>unclassified sequences</taxon>
        <taxon>metagenomes</taxon>
        <taxon>organismal metagenomes</taxon>
    </lineage>
</organism>
<sequence length="67" mass="7621">MNYLGFLSMAMNIVDKASDGELTTEEILDCIGEELFDFKDVEMALVNAMEDEKITVMECFKILMAFI</sequence>
<dbReference type="EMBL" id="NSIT01000055">
    <property type="protein sequence ID" value="PJE79659.1"/>
    <property type="molecule type" value="Genomic_DNA"/>
</dbReference>
<accession>A0A2H9T8Z1</accession>
<protein>
    <recommendedName>
        <fullName evidence="2">EF-hand domain-containing protein</fullName>
    </recommendedName>
</protein>
<evidence type="ECO:0000313" key="1">
    <source>
        <dbReference type="EMBL" id="PJE79659.1"/>
    </source>
</evidence>
<gene>
    <name evidence="1" type="ORF">CI610_01373</name>
</gene>
<evidence type="ECO:0008006" key="2">
    <source>
        <dbReference type="Google" id="ProtNLM"/>
    </source>
</evidence>
<name>A0A2H9T8Z1_9ZZZZ</name>
<proteinExistence type="predicted"/>
<reference evidence="1" key="1">
    <citation type="journal article" date="2017" name="Appl. Environ. Microbiol.">
        <title>Molecular characterization of an Endozoicomonas-like organism causing infection in king scallop Pecten maximus L.</title>
        <authorList>
            <person name="Cano I."/>
            <person name="van Aerle R."/>
            <person name="Ross S."/>
            <person name="Verner-Jeffreys D.W."/>
            <person name="Paley R.K."/>
            <person name="Rimmer G."/>
            <person name="Ryder D."/>
            <person name="Hooper P."/>
            <person name="Stone D."/>
            <person name="Feist S.W."/>
        </authorList>
    </citation>
    <scope>NUCLEOTIDE SEQUENCE</scope>
</reference>